<dbReference type="Gene3D" id="3.40.50.880">
    <property type="match status" value="1"/>
</dbReference>
<evidence type="ECO:0000256" key="3">
    <source>
        <dbReference type="ARBA" id="ARBA00023082"/>
    </source>
</evidence>
<dbReference type="SUPFAM" id="SSF88659">
    <property type="entry name" value="Sigma3 and sigma4 domains of RNA polymerase sigma factors"/>
    <property type="match status" value="1"/>
</dbReference>
<dbReference type="EMBL" id="CP042430">
    <property type="protein sequence ID" value="QEC50483.1"/>
    <property type="molecule type" value="Genomic_DNA"/>
</dbReference>
<dbReference type="InterPro" id="IPR039425">
    <property type="entry name" value="RNA_pol_sigma-70-like"/>
</dbReference>
<dbReference type="Gene3D" id="1.10.10.10">
    <property type="entry name" value="Winged helix-like DNA-binding domain superfamily/Winged helix DNA-binding domain"/>
    <property type="match status" value="1"/>
</dbReference>
<evidence type="ECO:0000256" key="4">
    <source>
        <dbReference type="ARBA" id="ARBA00023125"/>
    </source>
</evidence>
<organism evidence="9 10">
    <name type="scientific">Baekduia soli</name>
    <dbReference type="NCBI Taxonomy" id="496014"/>
    <lineage>
        <taxon>Bacteria</taxon>
        <taxon>Bacillati</taxon>
        <taxon>Actinomycetota</taxon>
        <taxon>Thermoleophilia</taxon>
        <taxon>Solirubrobacterales</taxon>
        <taxon>Baekduiaceae</taxon>
        <taxon>Baekduia</taxon>
    </lineage>
</organism>
<dbReference type="AlphaFoldDB" id="A0A5B8UBB9"/>
<dbReference type="PANTHER" id="PTHR43133">
    <property type="entry name" value="RNA POLYMERASE ECF-TYPE SIGMA FACTO"/>
    <property type="match status" value="1"/>
</dbReference>
<dbReference type="GO" id="GO:0006352">
    <property type="term" value="P:DNA-templated transcription initiation"/>
    <property type="evidence" value="ECO:0007669"/>
    <property type="project" value="InterPro"/>
</dbReference>
<dbReference type="InterPro" id="IPR036388">
    <property type="entry name" value="WH-like_DNA-bd_sf"/>
</dbReference>
<dbReference type="OrthoDB" id="9813383at2"/>
<dbReference type="InterPro" id="IPR013325">
    <property type="entry name" value="RNA_pol_sigma_r2"/>
</dbReference>
<dbReference type="Pfam" id="PF04542">
    <property type="entry name" value="Sigma70_r2"/>
    <property type="match status" value="1"/>
</dbReference>
<dbReference type="PROSITE" id="PS51273">
    <property type="entry name" value="GATASE_TYPE_1"/>
    <property type="match status" value="1"/>
</dbReference>
<evidence type="ECO:0000256" key="5">
    <source>
        <dbReference type="ARBA" id="ARBA00023163"/>
    </source>
</evidence>
<dbReference type="SUPFAM" id="SSF88946">
    <property type="entry name" value="Sigma2 domain of RNA polymerase sigma factors"/>
    <property type="match status" value="1"/>
</dbReference>
<evidence type="ECO:0000259" key="7">
    <source>
        <dbReference type="Pfam" id="PF04542"/>
    </source>
</evidence>
<dbReference type="Pfam" id="PF08281">
    <property type="entry name" value="Sigma70_r4_2"/>
    <property type="match status" value="1"/>
</dbReference>
<dbReference type="Gene3D" id="1.10.1740.10">
    <property type="match status" value="1"/>
</dbReference>
<feature type="compositionally biased region" description="Basic and acidic residues" evidence="6">
    <location>
        <begin position="1"/>
        <end position="23"/>
    </location>
</feature>
<dbReference type="Proteomes" id="UP000321805">
    <property type="component" value="Chromosome"/>
</dbReference>
<dbReference type="InterPro" id="IPR007627">
    <property type="entry name" value="RNA_pol_sigma70_r2"/>
</dbReference>
<evidence type="ECO:0000256" key="2">
    <source>
        <dbReference type="ARBA" id="ARBA00023015"/>
    </source>
</evidence>
<proteinExistence type="inferred from homology"/>
<sequence>MVVVLQDDRRGQVAGGDRAEGAGHRAIVGSGDRRRPVRDPPVVSQDEMTFDTILTEQTVPLTRRLTRMVGDVQTAEDLCQETFARAVAGAPAGAPAPVLRAWLHRTGRNLALDELRRRRRRDHVPLHAELASPAAHPEPDGPRAALARLTPHQRLVLLLRFEAGLSLREIGDLLDIGEDAARKRVARARAAFADVHAALSGDDTRPTVLLLLGHEDPGPYEAWLRAAGARVRTLDGTRAGLDLAGADALVLGGSERDIHPALYGHPAGPHLLGTDLTRHLRDLAALRAALAADLPVLGVCSGAQLLNVLHGGDLHQHLPAAGFDHLDHREAHGVRTLHGTLTHRILGGAPEVVSEHHQAVQRLGRGLRVTSVADDGLVEALEVPGRRFALGVQWHPERCASGAGAGLAEALLQAAA</sequence>
<dbReference type="InterPro" id="IPR029062">
    <property type="entry name" value="Class_I_gatase-like"/>
</dbReference>
<evidence type="ECO:0000259" key="8">
    <source>
        <dbReference type="Pfam" id="PF08281"/>
    </source>
</evidence>
<feature type="region of interest" description="Disordered" evidence="6">
    <location>
        <begin position="1"/>
        <end position="42"/>
    </location>
</feature>
<feature type="domain" description="RNA polymerase sigma-70 region 2" evidence="7">
    <location>
        <begin position="61"/>
        <end position="121"/>
    </location>
</feature>
<comment type="similarity">
    <text evidence="1">Belongs to the sigma-70 factor family. ECF subfamily.</text>
</comment>
<name>A0A5B8UBB9_9ACTN</name>
<evidence type="ECO:0000256" key="1">
    <source>
        <dbReference type="ARBA" id="ARBA00010641"/>
    </source>
</evidence>
<evidence type="ECO:0000313" key="10">
    <source>
        <dbReference type="Proteomes" id="UP000321805"/>
    </source>
</evidence>
<keyword evidence="5" id="KW-0804">Transcription</keyword>
<dbReference type="SUPFAM" id="SSF52317">
    <property type="entry name" value="Class I glutamine amidotransferase-like"/>
    <property type="match status" value="1"/>
</dbReference>
<protein>
    <submittedName>
        <fullName evidence="9">Uncharacterized protein</fullName>
    </submittedName>
</protein>
<dbReference type="GO" id="GO:0016987">
    <property type="term" value="F:sigma factor activity"/>
    <property type="evidence" value="ECO:0007669"/>
    <property type="project" value="UniProtKB-KW"/>
</dbReference>
<dbReference type="Pfam" id="PF07722">
    <property type="entry name" value="Peptidase_C26"/>
    <property type="match status" value="1"/>
</dbReference>
<dbReference type="PANTHER" id="PTHR43133:SF52">
    <property type="entry name" value="ECF RNA POLYMERASE SIGMA FACTOR SIGL"/>
    <property type="match status" value="1"/>
</dbReference>
<dbReference type="InterPro" id="IPR013249">
    <property type="entry name" value="RNA_pol_sigma70_r4_t2"/>
</dbReference>
<reference evidence="9 10" key="1">
    <citation type="journal article" date="2018" name="J. Microbiol.">
        <title>Baekduia soli gen. nov., sp. nov., a novel bacterium isolated from the soil of Baekdu Mountain and proposal of a novel family name, Baekduiaceae fam. nov.</title>
        <authorList>
            <person name="An D.S."/>
            <person name="Siddiqi M.Z."/>
            <person name="Kim K.H."/>
            <person name="Yu H.S."/>
            <person name="Im W.T."/>
        </authorList>
    </citation>
    <scope>NUCLEOTIDE SEQUENCE [LARGE SCALE GENOMIC DNA]</scope>
    <source>
        <strain evidence="9 10">BR7-21</strain>
    </source>
</reference>
<evidence type="ECO:0000256" key="6">
    <source>
        <dbReference type="SAM" id="MobiDB-lite"/>
    </source>
</evidence>
<keyword evidence="2" id="KW-0805">Transcription regulation</keyword>
<dbReference type="GO" id="GO:0003677">
    <property type="term" value="F:DNA binding"/>
    <property type="evidence" value="ECO:0007669"/>
    <property type="project" value="UniProtKB-KW"/>
</dbReference>
<dbReference type="GO" id="GO:0016787">
    <property type="term" value="F:hydrolase activity"/>
    <property type="evidence" value="ECO:0007669"/>
    <property type="project" value="InterPro"/>
</dbReference>
<keyword evidence="10" id="KW-1185">Reference proteome</keyword>
<feature type="domain" description="RNA polymerase sigma factor 70 region 4 type 2" evidence="8">
    <location>
        <begin position="144"/>
        <end position="191"/>
    </location>
</feature>
<accession>A0A5B8UBB9</accession>
<dbReference type="InterPro" id="IPR013324">
    <property type="entry name" value="RNA_pol_sigma_r3/r4-like"/>
</dbReference>
<keyword evidence="4" id="KW-0238">DNA-binding</keyword>
<evidence type="ECO:0000313" key="9">
    <source>
        <dbReference type="EMBL" id="QEC50483.1"/>
    </source>
</evidence>
<gene>
    <name evidence="9" type="ORF">FSW04_24820</name>
</gene>
<dbReference type="InterPro" id="IPR011697">
    <property type="entry name" value="Peptidase_C26"/>
</dbReference>
<dbReference type="KEGG" id="bsol:FSW04_24820"/>
<keyword evidence="3" id="KW-0731">Sigma factor</keyword>